<name>S5LV18_9MOLU</name>
<evidence type="ECO:0000313" key="2">
    <source>
        <dbReference type="Proteomes" id="UP000014984"/>
    </source>
</evidence>
<dbReference type="OrthoDB" id="388798at2"/>
<dbReference type="RefSeq" id="WP_020834778.1">
    <property type="nucleotide sequence ID" value="NC_021846.1"/>
</dbReference>
<dbReference type="STRING" id="1276220.STAIW_v1c10560"/>
<dbReference type="AlphaFoldDB" id="S5LV18"/>
<dbReference type="Proteomes" id="UP000014984">
    <property type="component" value="Chromosome"/>
</dbReference>
<gene>
    <name evidence="1" type="ORF">STAIW_v1c10560</name>
</gene>
<dbReference type="PATRIC" id="fig|1276220.3.peg.1073"/>
<proteinExistence type="predicted"/>
<evidence type="ECO:0000313" key="1">
    <source>
        <dbReference type="EMBL" id="AGR41639.1"/>
    </source>
</evidence>
<keyword evidence="2" id="KW-1185">Reference proteome</keyword>
<sequence>MFFDITDFIEIDEAFNYFLISKEKNTILNKLTDYINNDGLIFLPKVSEILQEAFPFLINNNLKIEVVNKSIELSNCVNKMIFNSIKNRKSKRLFLEINFCKNLKNINLAKKMITEINSFIYKYNIQKIYSQKTFVYLNFDSNFIGTIDLILQNEEKIFIMDIKTSKVNFIEKYIFQLFLHKKMFEYSSNLKVEDCLILNPRENQVLMKYSEPIKKEQSRISTLINNLLKEKNEKN</sequence>
<dbReference type="HOGENOM" id="CLU_106732_0_0_14"/>
<accession>S5LV18</accession>
<protein>
    <recommendedName>
        <fullName evidence="3">PD-(D/E)XK endonuclease-like domain-containing protein</fullName>
    </recommendedName>
</protein>
<evidence type="ECO:0008006" key="3">
    <source>
        <dbReference type="Google" id="ProtNLM"/>
    </source>
</evidence>
<organism evidence="1 2">
    <name type="scientific">Spiroplasma taiwanense CT-1</name>
    <dbReference type="NCBI Taxonomy" id="1276220"/>
    <lineage>
        <taxon>Bacteria</taxon>
        <taxon>Bacillati</taxon>
        <taxon>Mycoplasmatota</taxon>
        <taxon>Mollicutes</taxon>
        <taxon>Entomoplasmatales</taxon>
        <taxon>Spiroplasmataceae</taxon>
        <taxon>Spiroplasma</taxon>
    </lineage>
</organism>
<reference evidence="1 2" key="1">
    <citation type="journal article" date="2013" name="Genome Biol. Evol.">
        <title>Comparison of metabolic capacities and inference of gene content evolution in mosquito-associated Spiroplasma diminutum and S. taiwanense.</title>
        <authorList>
            <person name="Lo W.S."/>
            <person name="Ku C."/>
            <person name="Chen L.L."/>
            <person name="Chang T.H."/>
            <person name="Kuo C.H."/>
        </authorList>
    </citation>
    <scope>NUCLEOTIDE SEQUENCE [LARGE SCALE GENOMIC DNA]</scope>
    <source>
        <strain evidence="1">CT-1</strain>
    </source>
</reference>
<dbReference type="EMBL" id="CP005074">
    <property type="protein sequence ID" value="AGR41639.1"/>
    <property type="molecule type" value="Genomic_DNA"/>
</dbReference>
<dbReference type="KEGG" id="stai:STAIW_v1c10560"/>